<keyword evidence="5" id="KW-0967">Endosome</keyword>
<dbReference type="CDD" id="cd12087">
    <property type="entry name" value="TM_EGFR-like"/>
    <property type="match status" value="1"/>
</dbReference>
<dbReference type="GO" id="GO:0005886">
    <property type="term" value="C:plasma membrane"/>
    <property type="evidence" value="ECO:0007669"/>
    <property type="project" value="UniProtKB-SubCell"/>
</dbReference>
<dbReference type="PROSITE" id="PS00311">
    <property type="entry name" value="LAMP_2"/>
    <property type="match status" value="1"/>
</dbReference>
<keyword evidence="3 14" id="KW-0812">Transmembrane</keyword>
<dbReference type="PANTHER" id="PTHR11506">
    <property type="entry name" value="LYSOSOME-ASSOCIATED MEMBRANE GLYCOPROTEIN"/>
    <property type="match status" value="1"/>
</dbReference>
<organism evidence="18 19">
    <name type="scientific">Xenopus laevis</name>
    <name type="common">African clawed frog</name>
    <dbReference type="NCBI Taxonomy" id="8355"/>
    <lineage>
        <taxon>Eukaryota</taxon>
        <taxon>Metazoa</taxon>
        <taxon>Chordata</taxon>
        <taxon>Craniata</taxon>
        <taxon>Vertebrata</taxon>
        <taxon>Euteleostomi</taxon>
        <taxon>Amphibia</taxon>
        <taxon>Batrachia</taxon>
        <taxon>Anura</taxon>
        <taxon>Pipoidea</taxon>
        <taxon>Pipidae</taxon>
        <taxon>Xenopodinae</taxon>
        <taxon>Xenopus</taxon>
        <taxon>Xenopus</taxon>
    </lineage>
</organism>
<dbReference type="Pfam" id="PF01299">
    <property type="entry name" value="Lamp2-like_luminal"/>
    <property type="match status" value="1"/>
</dbReference>
<dbReference type="FunFam" id="2.40.160.110:FF:000001">
    <property type="entry name" value="lysosome-associated membrane glycoprotein 2 isoform X2"/>
    <property type="match status" value="1"/>
</dbReference>
<evidence type="ECO:0000256" key="11">
    <source>
        <dbReference type="ARBA" id="ARBA00037817"/>
    </source>
</evidence>
<dbReference type="Pfam" id="PF21222">
    <property type="entry name" value="Lamp2_2nd"/>
    <property type="match status" value="1"/>
</dbReference>
<keyword evidence="10 14" id="KW-0458">Lysosome</keyword>
<keyword evidence="6 15" id="KW-1133">Transmembrane helix</keyword>
<dbReference type="InterPro" id="IPR002000">
    <property type="entry name" value="Lysosome-assoc_membr_glycop"/>
</dbReference>
<dbReference type="GO" id="GO:0072594">
    <property type="term" value="P:establishment of protein localization to organelle"/>
    <property type="evidence" value="ECO:0007669"/>
    <property type="project" value="TreeGrafter"/>
</dbReference>
<feature type="disulfide bond" evidence="14">
    <location>
        <begin position="352"/>
        <end position="389"/>
    </location>
</feature>
<accession>A0A974DIA2</accession>
<evidence type="ECO:0000256" key="6">
    <source>
        <dbReference type="ARBA" id="ARBA00022989"/>
    </source>
</evidence>
<evidence type="ECO:0000256" key="3">
    <source>
        <dbReference type="ARBA" id="ARBA00022692"/>
    </source>
</evidence>
<evidence type="ECO:0000259" key="16">
    <source>
        <dbReference type="Pfam" id="PF01299"/>
    </source>
</evidence>
<evidence type="ECO:0000256" key="15">
    <source>
        <dbReference type="SAM" id="Phobius"/>
    </source>
</evidence>
<feature type="disulfide bond" evidence="14">
    <location>
        <begin position="52"/>
        <end position="91"/>
    </location>
</feature>
<evidence type="ECO:0000256" key="2">
    <source>
        <dbReference type="ARBA" id="ARBA00022475"/>
    </source>
</evidence>
<keyword evidence="4" id="KW-0732">Signal</keyword>
<evidence type="ECO:0000256" key="14">
    <source>
        <dbReference type="PROSITE-ProRule" id="PRU00740"/>
    </source>
</evidence>
<reference evidence="19" key="1">
    <citation type="journal article" date="2016" name="Nature">
        <title>Genome evolution in the allotetraploid frog Xenopus laevis.</title>
        <authorList>
            <person name="Session A.M."/>
            <person name="Uno Y."/>
            <person name="Kwon T."/>
            <person name="Chapman J.A."/>
            <person name="Toyoda A."/>
            <person name="Takahashi S."/>
            <person name="Fukui A."/>
            <person name="Hikosaka A."/>
            <person name="Suzuki A."/>
            <person name="Kondo M."/>
            <person name="van Heeringen S.J."/>
            <person name="Quigley I."/>
            <person name="Heinz S."/>
            <person name="Ogino H."/>
            <person name="Ochi H."/>
            <person name="Hellsten U."/>
            <person name="Lyons J.B."/>
            <person name="Simakov O."/>
            <person name="Putnam N."/>
            <person name="Stites J."/>
            <person name="Kuroki Y."/>
            <person name="Tanaka T."/>
            <person name="Michiue T."/>
            <person name="Watanabe M."/>
            <person name="Bogdanovic O."/>
            <person name="Lister R."/>
            <person name="Georgiou G."/>
            <person name="Paranjpe S.S."/>
            <person name="van Kruijsbergen I."/>
            <person name="Shu S."/>
            <person name="Carlson J."/>
            <person name="Kinoshita T."/>
            <person name="Ohta Y."/>
            <person name="Mawaribuchi S."/>
            <person name="Jenkins J."/>
            <person name="Grimwood J."/>
            <person name="Schmutz J."/>
            <person name="Mitros T."/>
            <person name="Mozaffari S.V."/>
            <person name="Suzuki Y."/>
            <person name="Haramoto Y."/>
            <person name="Yamamoto T.S."/>
            <person name="Takagi C."/>
            <person name="Heald R."/>
            <person name="Miller K."/>
            <person name="Haudenschild C."/>
            <person name="Kitzman J."/>
            <person name="Nakayama T."/>
            <person name="Izutsu Y."/>
            <person name="Robert J."/>
            <person name="Fortriede J."/>
            <person name="Burns K."/>
            <person name="Lotay V."/>
            <person name="Karimi K."/>
            <person name="Yasuoka Y."/>
            <person name="Dichmann D.S."/>
            <person name="Flajnik M.F."/>
            <person name="Houston D.W."/>
            <person name="Shendure J."/>
            <person name="DuPasquier L."/>
            <person name="Vize P.D."/>
            <person name="Zorn A.M."/>
            <person name="Ito M."/>
            <person name="Marcotte E.M."/>
            <person name="Wallingford J.B."/>
            <person name="Ito Y."/>
            <person name="Asashima M."/>
            <person name="Ueno N."/>
            <person name="Matsuda Y."/>
            <person name="Veenstra G.J."/>
            <person name="Fujiyama A."/>
            <person name="Harland R.M."/>
            <person name="Taira M."/>
            <person name="Rokhsar D.S."/>
        </authorList>
    </citation>
    <scope>NUCLEOTIDE SEQUENCE [LARGE SCALE GENOMIC DNA]</scope>
    <source>
        <strain evidence="19">J</strain>
    </source>
</reference>
<dbReference type="OMA" id="SSNQIHM"/>
<keyword evidence="9" id="KW-0325">Glycoprotein</keyword>
<feature type="disulfide bond" evidence="14">
    <location>
        <begin position="167"/>
        <end position="203"/>
    </location>
</feature>
<keyword evidence="2" id="KW-1003">Cell membrane</keyword>
<name>A0A974DIA2_XENLA</name>
<sequence length="431" mass="46561">MTQRGEANTGRRSWRQVKRPVCGMTVLLLVGIVQVATGVQFEVKDGKTNLTCILADLSINFTVPYSNASKQELAKFALPSDAVTNISKSSCGEEDATAPVLLIEFGSSHSLSIRFGRTNTRYQVADLVMSYNLSDKNFFPGSSENGTKTVSTNNTAVSAENGTMYKCINPHVIRMENVTATFHDIKLEAYLKQSNFSQKVSTCSEDVTPTSAPVPTTAPAPVPTTTPAPVPLPEPPAVQYTVNGSHGPCLMVKTGLQMNITYVTKDGKNASYVFNIDSKGVTVEGTCSNTTASLSLSSGSTLLTFNFTQNSSLDVFYLESVAISTDVNGTVFAEHNNTLNYMQTNAHKSFRCNSKQTLQITDRFTVNTYHLQVQAFNLDGNKFLPAVECSLDENGMLVPIVVGAALAGLVLIVLIAYLIGRKRSHAGYQTI</sequence>
<evidence type="ECO:0000256" key="12">
    <source>
        <dbReference type="ARBA" id="ARBA00060404"/>
    </source>
</evidence>
<evidence type="ECO:0000256" key="1">
    <source>
        <dbReference type="ARBA" id="ARBA00004251"/>
    </source>
</evidence>
<evidence type="ECO:0000259" key="17">
    <source>
        <dbReference type="Pfam" id="PF21222"/>
    </source>
</evidence>
<keyword evidence="8 14" id="KW-1015">Disulfide bond</keyword>
<evidence type="ECO:0000313" key="18">
    <source>
        <dbReference type="EMBL" id="OCT92529.1"/>
    </source>
</evidence>
<dbReference type="InterPro" id="IPR048528">
    <property type="entry name" value="Lamp2-like_luminal"/>
</dbReference>
<gene>
    <name evidence="18" type="ORF">XELAEV_18015585mg</name>
</gene>
<dbReference type="EMBL" id="CM004469">
    <property type="protein sequence ID" value="OCT92529.1"/>
    <property type="molecule type" value="Genomic_DNA"/>
</dbReference>
<evidence type="ECO:0000256" key="9">
    <source>
        <dbReference type="ARBA" id="ARBA00023180"/>
    </source>
</evidence>
<evidence type="ECO:0000256" key="4">
    <source>
        <dbReference type="ARBA" id="ARBA00022729"/>
    </source>
</evidence>
<dbReference type="PROSITE" id="PS00310">
    <property type="entry name" value="LAMP_1"/>
    <property type="match status" value="1"/>
</dbReference>
<dbReference type="PRINTS" id="PR00336">
    <property type="entry name" value="LYSASSOCTDMP"/>
</dbReference>
<evidence type="ECO:0000256" key="7">
    <source>
        <dbReference type="ARBA" id="ARBA00023136"/>
    </source>
</evidence>
<dbReference type="Gene3D" id="2.40.160.110">
    <property type="match status" value="2"/>
</dbReference>
<evidence type="ECO:0000256" key="10">
    <source>
        <dbReference type="ARBA" id="ARBA00023228"/>
    </source>
</evidence>
<feature type="domain" description="Lysosome-associated membrane glycoprotein 2-like luminal" evidence="16">
    <location>
        <begin position="238"/>
        <end position="378"/>
    </location>
</feature>
<feature type="disulfide bond" evidence="14">
    <location>
        <begin position="249"/>
        <end position="287"/>
    </location>
</feature>
<evidence type="ECO:0000256" key="13">
    <source>
        <dbReference type="ARBA" id="ARBA00074383"/>
    </source>
</evidence>
<feature type="transmembrane region" description="Helical" evidence="15">
    <location>
        <begin position="396"/>
        <end position="419"/>
    </location>
</feature>
<dbReference type="GO" id="GO:0005765">
    <property type="term" value="C:lysosomal membrane"/>
    <property type="evidence" value="ECO:0007669"/>
    <property type="project" value="UniProtKB-SubCell"/>
</dbReference>
<comment type="similarity">
    <text evidence="14">Belongs to the LAMP family.</text>
</comment>
<evidence type="ECO:0000313" key="19">
    <source>
        <dbReference type="Proteomes" id="UP000694892"/>
    </source>
</evidence>
<dbReference type="AlphaFoldDB" id="A0A974DIA2"/>
<dbReference type="PANTHER" id="PTHR11506:SF27">
    <property type="entry name" value="LYSOSOME-ASSOCIATED MEMBRANE GLYCOPROTEIN 1"/>
    <property type="match status" value="1"/>
</dbReference>
<proteinExistence type="inferred from homology"/>
<evidence type="ECO:0000256" key="5">
    <source>
        <dbReference type="ARBA" id="ARBA00022753"/>
    </source>
</evidence>
<dbReference type="GO" id="GO:0031902">
    <property type="term" value="C:late endosome membrane"/>
    <property type="evidence" value="ECO:0007669"/>
    <property type="project" value="TreeGrafter"/>
</dbReference>
<feature type="transmembrane region" description="Helical" evidence="15">
    <location>
        <begin position="21"/>
        <end position="41"/>
    </location>
</feature>
<dbReference type="InterPro" id="IPR048524">
    <property type="entry name" value="Lamp2-like_TM"/>
</dbReference>
<dbReference type="InterPro" id="IPR018134">
    <property type="entry name" value="LAMP_CS"/>
</dbReference>
<dbReference type="PROSITE" id="PS51407">
    <property type="entry name" value="LAMP_3"/>
    <property type="match status" value="1"/>
</dbReference>
<keyword evidence="7 14" id="KW-0472">Membrane</keyword>
<dbReference type="Proteomes" id="UP000694892">
    <property type="component" value="Chromosome 2S"/>
</dbReference>
<evidence type="ECO:0000256" key="8">
    <source>
        <dbReference type="ARBA" id="ARBA00023157"/>
    </source>
</evidence>
<feature type="domain" description="Lysosome-associated membrane glycoprotein 2-like transmembrane" evidence="17">
    <location>
        <begin position="398"/>
        <end position="429"/>
    </location>
</feature>
<comment type="subcellular location">
    <subcellularLocation>
        <location evidence="1">Cell membrane</location>
        <topology evidence="1">Single-pass type I membrane protein</topology>
    </subcellularLocation>
    <subcellularLocation>
        <location evidence="12">Cytolytic granule membrane</location>
        <topology evidence="12">Single-pass type I membrane protein</topology>
    </subcellularLocation>
    <subcellularLocation>
        <location evidence="11">Late endosome membrane</location>
        <topology evidence="11">Single-pass type I membrane protein</topology>
    </subcellularLocation>
    <subcellularLocation>
        <location evidence="14">Lysosome membrane</location>
        <topology evidence="14">Single-pass type I membrane protein</topology>
    </subcellularLocation>
</comment>
<protein>
    <recommendedName>
        <fullName evidence="13">Lysosome-associated membrane glycoprotein 1</fullName>
    </recommendedName>
</protein>